<evidence type="ECO:0000256" key="3">
    <source>
        <dbReference type="ARBA" id="ARBA00012854"/>
    </source>
</evidence>
<dbReference type="AlphaFoldDB" id="A0AAE4MJB3"/>
<dbReference type="EMBL" id="JAWDKD010000015">
    <property type="protein sequence ID" value="MDV0446931.1"/>
    <property type="molecule type" value="Genomic_DNA"/>
</dbReference>
<evidence type="ECO:0000256" key="4">
    <source>
        <dbReference type="ARBA" id="ARBA00022603"/>
    </source>
</evidence>
<dbReference type="GO" id="GO:0032259">
    <property type="term" value="P:methylation"/>
    <property type="evidence" value="ECO:0007669"/>
    <property type="project" value="UniProtKB-KW"/>
</dbReference>
<keyword evidence="6" id="KW-0669">Pyrrolysine</keyword>
<protein>
    <recommendedName>
        <fullName evidence="3">[dimethylamine--corrinoid protein] Co-methyltransferase</fullName>
        <ecNumber evidence="3">2.1.1.249</ecNumber>
    </recommendedName>
</protein>
<organism evidence="9 10">
    <name type="scientific">Methanolapillus africanus</name>
    <dbReference type="NCBI Taxonomy" id="3028297"/>
    <lineage>
        <taxon>Archaea</taxon>
        <taxon>Methanobacteriati</taxon>
        <taxon>Methanobacteriota</taxon>
        <taxon>Stenosarchaea group</taxon>
        <taxon>Methanomicrobia</taxon>
        <taxon>Methanosarcinales</taxon>
        <taxon>Methanosarcinaceae</taxon>
        <taxon>Methanolapillus</taxon>
    </lineage>
</organism>
<sequence length="355" mass="38049">MATEYALRMGDGSRVFMTKDKIKEDVLAGAGNAVDYGEVPDLSANEVEKLIEIITMPGKAVSVEYGMEVPVTHDISTIRLDGDQGNSGVGIPSSRLVGILTHERAFGADTMELGHIDYSYKPVKPIVSQECQTMEMCQNLTTIPLFYGAMPNMGLYYTPDGPFENPGDLMKAFKLEEAFASIEHSAEHLSRDIVWIMQKLWASGADGVNLDTTAAAGDGDAFGTLTAVKALRQQFPDMYIEVGMAGESIIGMHGMLEFEGHALAGLWPQQQAPVVEKAGASVFGPVVNTNTSRTFPWNLARSITFIKAAAKASKIPVHVDMGMGVGGIPMLETPPIDAVTRASKAMVEMAGVDGI</sequence>
<evidence type="ECO:0000313" key="10">
    <source>
        <dbReference type="Proteomes" id="UP001271789"/>
    </source>
</evidence>
<evidence type="ECO:0000256" key="8">
    <source>
        <dbReference type="ARBA" id="ARBA00029367"/>
    </source>
</evidence>
<evidence type="ECO:0000256" key="1">
    <source>
        <dbReference type="ARBA" id="ARBA00004890"/>
    </source>
</evidence>
<keyword evidence="10" id="KW-1185">Reference proteome</keyword>
<accession>A0AAE4MJB3</accession>
<keyword evidence="4" id="KW-0489">Methyltransferase</keyword>
<evidence type="ECO:0000256" key="7">
    <source>
        <dbReference type="ARBA" id="ARBA00022994"/>
    </source>
</evidence>
<dbReference type="InterPro" id="IPR012653">
    <property type="entry name" value="Dimeth_MeTrfase_MtbB"/>
</dbReference>
<proteinExistence type="inferred from homology"/>
<dbReference type="Pfam" id="PF09505">
    <property type="entry name" value="Dimeth_Pyl"/>
    <property type="match status" value="1"/>
</dbReference>
<comment type="caution">
    <text evidence="9">The sequence shown here is derived from an EMBL/GenBank/DDBJ whole genome shotgun (WGS) entry which is preliminary data.</text>
</comment>
<evidence type="ECO:0000256" key="6">
    <source>
        <dbReference type="ARBA" id="ARBA00022774"/>
    </source>
</evidence>
<evidence type="ECO:0000313" key="9">
    <source>
        <dbReference type="EMBL" id="MDV0446931.1"/>
    </source>
</evidence>
<comment type="pathway">
    <text evidence="1">One-carbon metabolism; methanogenesis from dimethylamine.</text>
</comment>
<comment type="catalytic activity">
    <reaction evidence="8">
        <text>Co(I)-[dimethylamine-specific corrinoid protein] + dimethylamine + H(+) = methyl-Co(III)-[dimethylamine-specific corrinoid protein] + methylamine</text>
        <dbReference type="Rhea" id="RHEA:41175"/>
        <dbReference type="Rhea" id="RHEA-COMP:11122"/>
        <dbReference type="Rhea" id="RHEA-COMP:11123"/>
        <dbReference type="ChEBI" id="CHEBI:15378"/>
        <dbReference type="ChEBI" id="CHEBI:58040"/>
        <dbReference type="ChEBI" id="CHEBI:59338"/>
        <dbReference type="ChEBI" id="CHEBI:85033"/>
        <dbReference type="ChEBI" id="CHEBI:85035"/>
        <dbReference type="EC" id="2.1.1.249"/>
    </reaction>
</comment>
<name>A0AAE4MJB3_9EURY</name>
<dbReference type="GO" id="GO:0043791">
    <property type="term" value="F:dimethylamine methyltransferase activity"/>
    <property type="evidence" value="ECO:0007669"/>
    <property type="project" value="UniProtKB-EC"/>
</dbReference>
<evidence type="ECO:0000256" key="5">
    <source>
        <dbReference type="ARBA" id="ARBA00022679"/>
    </source>
</evidence>
<keyword evidence="5" id="KW-0808">Transferase</keyword>
<dbReference type="GO" id="GO:0015948">
    <property type="term" value="P:methanogenesis"/>
    <property type="evidence" value="ECO:0007669"/>
    <property type="project" value="UniProtKB-KW"/>
</dbReference>
<dbReference type="Proteomes" id="UP001271789">
    <property type="component" value="Unassembled WGS sequence"/>
</dbReference>
<evidence type="ECO:0000256" key="2">
    <source>
        <dbReference type="ARBA" id="ARBA00008844"/>
    </source>
</evidence>
<dbReference type="NCBIfam" id="TIGR02368">
    <property type="entry name" value="dimeth_PyL"/>
    <property type="match status" value="1"/>
</dbReference>
<reference evidence="9" key="1">
    <citation type="submission" date="2023-06" db="EMBL/GenBank/DDBJ databases">
        <title>Genome sequence of Methanosarcinaceae archaeon Ag5.</title>
        <authorList>
            <person name="Protasov E."/>
            <person name="Platt K."/>
            <person name="Poehlein A."/>
            <person name="Daniel R."/>
            <person name="Brune A."/>
        </authorList>
    </citation>
    <scope>NUCLEOTIDE SEQUENCE</scope>
    <source>
        <strain evidence="9">Ag5</strain>
    </source>
</reference>
<gene>
    <name evidence="9" type="ORF">MsAg5_07990</name>
</gene>
<dbReference type="EC" id="2.1.1.249" evidence="3"/>
<comment type="similarity">
    <text evidence="2">Belongs to the dimethylamine methyltransferase family.</text>
</comment>
<keyword evidence="7" id="KW-0484">Methanogenesis</keyword>